<evidence type="ECO:0000256" key="2">
    <source>
        <dbReference type="ARBA" id="ARBA00009149"/>
    </source>
</evidence>
<accession>A0ABU1Z5B3</accession>
<comment type="caution">
    <text evidence="6">The sequence shown here is derived from an EMBL/GenBank/DDBJ whole genome shotgun (WGS) entry which is preliminary data.</text>
</comment>
<comment type="function">
    <text evidence="1">Controls the length of the flagellar hook.</text>
</comment>
<keyword evidence="6" id="KW-0282">Flagellum</keyword>
<dbReference type="InterPro" id="IPR021136">
    <property type="entry name" value="Flagellar_hook_control-like_C"/>
</dbReference>
<evidence type="ECO:0000313" key="6">
    <source>
        <dbReference type="EMBL" id="MDR7295628.1"/>
    </source>
</evidence>
<dbReference type="InterPro" id="IPR052563">
    <property type="entry name" value="FliK"/>
</dbReference>
<dbReference type="Pfam" id="PF02120">
    <property type="entry name" value="Flg_hook"/>
    <property type="match status" value="1"/>
</dbReference>
<dbReference type="Gene3D" id="3.30.750.140">
    <property type="match status" value="1"/>
</dbReference>
<feature type="region of interest" description="Disordered" evidence="4">
    <location>
        <begin position="339"/>
        <end position="380"/>
    </location>
</feature>
<keyword evidence="6" id="KW-0966">Cell projection</keyword>
<dbReference type="PANTHER" id="PTHR37533">
    <property type="entry name" value="FLAGELLAR HOOK-LENGTH CONTROL PROTEIN"/>
    <property type="match status" value="1"/>
</dbReference>
<dbReference type="PRINTS" id="PR01007">
    <property type="entry name" value="FLGHOOKFLIK"/>
</dbReference>
<dbReference type="CDD" id="cd17470">
    <property type="entry name" value="T3SS_Flik_C"/>
    <property type="match status" value="1"/>
</dbReference>
<sequence length="395" mass="39102">MLSSTQNVAPKPALPPAAQPSAQPAPSAQAGGASFAQFMTQQASPPPAAEPASEPPEAADSAQPPSANPAARRAAQPPKPASPQRPADAAPKADAKTAPADKAETQAADAVAPGEDDATETPELKEFAQLIGLNTAQPDPAAAKPELQRSRGNGAADDGLPTGRPAGRAVADAGGAAERPDVARPAKAAELRTDKPDARTAASELLQDTTGKASAAQVPAAPDGAAPNFAAALAQALPTPASGGTPIVNEAAMTAPVHSPAFAPELGASISLMAVDGVQQAELQLNPADMGPVSVQITVDGSQAQVSFHAAQAETRHALEQSLPDLAAALQGQGLTLSGGGVFQQPARDKDHGQHAAGAEGSDHGTRTGPGRVNGAAAGPAAVARRTVGLLDTFA</sequence>
<feature type="compositionally biased region" description="Low complexity" evidence="4">
    <location>
        <begin position="50"/>
        <end position="76"/>
    </location>
</feature>
<keyword evidence="3" id="KW-1005">Bacterial flagellum biogenesis</keyword>
<feature type="compositionally biased region" description="Basic and acidic residues" evidence="4">
    <location>
        <begin position="178"/>
        <end position="198"/>
    </location>
</feature>
<keyword evidence="6" id="KW-0969">Cilium</keyword>
<evidence type="ECO:0000259" key="5">
    <source>
        <dbReference type="Pfam" id="PF02120"/>
    </source>
</evidence>
<keyword evidence="7" id="KW-1185">Reference proteome</keyword>
<evidence type="ECO:0000256" key="1">
    <source>
        <dbReference type="ARBA" id="ARBA00003944"/>
    </source>
</evidence>
<name>A0ABU1Z5B3_9BURK</name>
<feature type="compositionally biased region" description="Basic and acidic residues" evidence="4">
    <location>
        <begin position="91"/>
        <end position="104"/>
    </location>
</feature>
<evidence type="ECO:0000256" key="3">
    <source>
        <dbReference type="ARBA" id="ARBA00022795"/>
    </source>
</evidence>
<feature type="compositionally biased region" description="Low complexity" evidence="4">
    <location>
        <begin position="163"/>
        <end position="177"/>
    </location>
</feature>
<protein>
    <submittedName>
        <fullName evidence="6">Flagellar hook-length control protein FliK</fullName>
    </submittedName>
</protein>
<organism evidence="6 7">
    <name type="scientific">Pelomonas aquatica</name>
    <dbReference type="NCBI Taxonomy" id="431058"/>
    <lineage>
        <taxon>Bacteria</taxon>
        <taxon>Pseudomonadati</taxon>
        <taxon>Pseudomonadota</taxon>
        <taxon>Betaproteobacteria</taxon>
        <taxon>Burkholderiales</taxon>
        <taxon>Sphaerotilaceae</taxon>
        <taxon>Roseateles</taxon>
    </lineage>
</organism>
<feature type="compositionally biased region" description="Low complexity" evidence="4">
    <location>
        <begin position="19"/>
        <end position="43"/>
    </location>
</feature>
<feature type="region of interest" description="Disordered" evidence="4">
    <location>
        <begin position="1"/>
        <end position="199"/>
    </location>
</feature>
<dbReference type="PANTHER" id="PTHR37533:SF2">
    <property type="entry name" value="FLAGELLAR HOOK-LENGTH CONTROL PROTEIN"/>
    <property type="match status" value="1"/>
</dbReference>
<dbReference type="RefSeq" id="WP_056875083.1">
    <property type="nucleotide sequence ID" value="NZ_JAVDXQ010000001.1"/>
</dbReference>
<feature type="domain" description="Flagellar hook-length control protein-like C-terminal" evidence="5">
    <location>
        <begin position="270"/>
        <end position="347"/>
    </location>
</feature>
<reference evidence="6 7" key="1">
    <citation type="submission" date="2023-07" db="EMBL/GenBank/DDBJ databases">
        <title>Sorghum-associated microbial communities from plants grown in Nebraska, USA.</title>
        <authorList>
            <person name="Schachtman D."/>
        </authorList>
    </citation>
    <scope>NUCLEOTIDE SEQUENCE [LARGE SCALE GENOMIC DNA]</scope>
    <source>
        <strain evidence="6 7">BE310</strain>
    </source>
</reference>
<dbReference type="InterPro" id="IPR001635">
    <property type="entry name" value="Flag_hook_Flik"/>
</dbReference>
<gene>
    <name evidence="6" type="ORF">J2X16_000949</name>
</gene>
<evidence type="ECO:0000313" key="7">
    <source>
        <dbReference type="Proteomes" id="UP001180536"/>
    </source>
</evidence>
<dbReference type="Proteomes" id="UP001180536">
    <property type="component" value="Unassembled WGS sequence"/>
</dbReference>
<comment type="similarity">
    <text evidence="2">Belongs to the FliK family.</text>
</comment>
<proteinExistence type="inferred from homology"/>
<feature type="compositionally biased region" description="Low complexity" evidence="4">
    <location>
        <begin position="369"/>
        <end position="380"/>
    </location>
</feature>
<dbReference type="EMBL" id="JAVDXQ010000001">
    <property type="protein sequence ID" value="MDR7295628.1"/>
    <property type="molecule type" value="Genomic_DNA"/>
</dbReference>
<dbReference type="InterPro" id="IPR038610">
    <property type="entry name" value="FliK-like_C_sf"/>
</dbReference>
<evidence type="ECO:0000256" key="4">
    <source>
        <dbReference type="SAM" id="MobiDB-lite"/>
    </source>
</evidence>